<dbReference type="NCBIfam" id="NF001638">
    <property type="entry name" value="PRK00418.1"/>
    <property type="match status" value="1"/>
</dbReference>
<keyword evidence="1 3" id="KW-0479">Metal-binding</keyword>
<dbReference type="InterPro" id="IPR005584">
    <property type="entry name" value="DNA_gyrase_inhibitor_YacG"/>
</dbReference>
<evidence type="ECO:0000256" key="4">
    <source>
        <dbReference type="SAM" id="MobiDB-lite"/>
    </source>
</evidence>
<dbReference type="EMBL" id="BAABBO010000016">
    <property type="protein sequence ID" value="GAA3973537.1"/>
    <property type="molecule type" value="Genomic_DNA"/>
</dbReference>
<comment type="function">
    <text evidence="3">Inhibits all the catalytic activities of DNA gyrase by preventing its interaction with DNA. Acts by binding directly to the C-terminal domain of GyrB, which probably disrupts DNA binding by the gyrase.</text>
</comment>
<comment type="similarity">
    <text evidence="3">Belongs to the DNA gyrase inhibitor YacG family.</text>
</comment>
<feature type="binding site" evidence="3">
    <location>
        <position position="31"/>
    </location>
    <ligand>
        <name>Zn(2+)</name>
        <dbReference type="ChEBI" id="CHEBI:29105"/>
    </ligand>
</feature>
<dbReference type="Proteomes" id="UP001501337">
    <property type="component" value="Unassembled WGS sequence"/>
</dbReference>
<evidence type="ECO:0000256" key="1">
    <source>
        <dbReference type="ARBA" id="ARBA00022723"/>
    </source>
</evidence>
<sequence length="83" mass="9649">MKTITVNCPTCQKPVKYIPENEFRPFCCERCQMIDLGAWAEESYKIPVTPTAEDLDHLMDELDGQDESSDDRDSKQSNGYRWQ</sequence>
<keyword evidence="6" id="KW-1185">Reference proteome</keyword>
<comment type="subunit">
    <text evidence="3">Interacts with GyrB.</text>
</comment>
<keyword evidence="2 3" id="KW-0862">Zinc</keyword>
<dbReference type="Pfam" id="PF03884">
    <property type="entry name" value="YacG"/>
    <property type="match status" value="1"/>
</dbReference>
<comment type="caution">
    <text evidence="5">The sequence shown here is derived from an EMBL/GenBank/DDBJ whole genome shotgun (WGS) entry which is preliminary data.</text>
</comment>
<evidence type="ECO:0000256" key="3">
    <source>
        <dbReference type="HAMAP-Rule" id="MF_00649"/>
    </source>
</evidence>
<accession>A0ABP7Q1G0</accession>
<evidence type="ECO:0000256" key="2">
    <source>
        <dbReference type="ARBA" id="ARBA00022833"/>
    </source>
</evidence>
<feature type="region of interest" description="Disordered" evidence="4">
    <location>
        <begin position="59"/>
        <end position="83"/>
    </location>
</feature>
<organism evidence="5 6">
    <name type="scientific">Allohahella marinimesophila</name>
    <dbReference type="NCBI Taxonomy" id="1054972"/>
    <lineage>
        <taxon>Bacteria</taxon>
        <taxon>Pseudomonadati</taxon>
        <taxon>Pseudomonadota</taxon>
        <taxon>Gammaproteobacteria</taxon>
        <taxon>Oceanospirillales</taxon>
        <taxon>Hahellaceae</taxon>
        <taxon>Allohahella</taxon>
    </lineage>
</organism>
<reference evidence="6" key="1">
    <citation type="journal article" date="2019" name="Int. J. Syst. Evol. Microbiol.">
        <title>The Global Catalogue of Microorganisms (GCM) 10K type strain sequencing project: providing services to taxonomists for standard genome sequencing and annotation.</title>
        <authorList>
            <consortium name="The Broad Institute Genomics Platform"/>
            <consortium name="The Broad Institute Genome Sequencing Center for Infectious Disease"/>
            <person name="Wu L."/>
            <person name="Ma J."/>
        </authorList>
    </citation>
    <scope>NUCLEOTIDE SEQUENCE [LARGE SCALE GENOMIC DNA]</scope>
    <source>
        <strain evidence="6">JCM 17555</strain>
    </source>
</reference>
<feature type="compositionally biased region" description="Acidic residues" evidence="4">
    <location>
        <begin position="61"/>
        <end position="70"/>
    </location>
</feature>
<dbReference type="PANTHER" id="PTHR36150:SF1">
    <property type="entry name" value="DNA GYRASE INHIBITOR YACG"/>
    <property type="match status" value="1"/>
</dbReference>
<dbReference type="SUPFAM" id="SSF57716">
    <property type="entry name" value="Glucocorticoid receptor-like (DNA-binding domain)"/>
    <property type="match status" value="1"/>
</dbReference>
<dbReference type="HAMAP" id="MF_00649">
    <property type="entry name" value="DNA_gyrase_inhibitor_YacG"/>
    <property type="match status" value="1"/>
</dbReference>
<dbReference type="InterPro" id="IPR013088">
    <property type="entry name" value="Znf_NHR/GATA"/>
</dbReference>
<evidence type="ECO:0000313" key="6">
    <source>
        <dbReference type="Proteomes" id="UP001501337"/>
    </source>
</evidence>
<dbReference type="PANTHER" id="PTHR36150">
    <property type="entry name" value="DNA GYRASE INHIBITOR YACG"/>
    <property type="match status" value="1"/>
</dbReference>
<gene>
    <name evidence="3" type="primary">yacG</name>
    <name evidence="5" type="ORF">GCM10022278_33380</name>
</gene>
<comment type="cofactor">
    <cofactor evidence="3">
        <name>Zn(2+)</name>
        <dbReference type="ChEBI" id="CHEBI:29105"/>
    </cofactor>
    <text evidence="3">Binds 1 zinc ion.</text>
</comment>
<name>A0ABP7Q1G0_9GAMM</name>
<evidence type="ECO:0000313" key="5">
    <source>
        <dbReference type="EMBL" id="GAA3973537.1"/>
    </source>
</evidence>
<proteinExistence type="inferred from homology"/>
<protein>
    <recommendedName>
        <fullName evidence="3">DNA gyrase inhibitor YacG</fullName>
    </recommendedName>
</protein>
<feature type="binding site" evidence="3">
    <location>
        <position position="27"/>
    </location>
    <ligand>
        <name>Zn(2+)</name>
        <dbReference type="ChEBI" id="CHEBI:29105"/>
    </ligand>
</feature>
<feature type="binding site" evidence="3">
    <location>
        <position position="11"/>
    </location>
    <ligand>
        <name>Zn(2+)</name>
        <dbReference type="ChEBI" id="CHEBI:29105"/>
    </ligand>
</feature>
<feature type="binding site" evidence="3">
    <location>
        <position position="8"/>
    </location>
    <ligand>
        <name>Zn(2+)</name>
        <dbReference type="ChEBI" id="CHEBI:29105"/>
    </ligand>
</feature>
<dbReference type="Gene3D" id="3.30.50.10">
    <property type="entry name" value="Erythroid Transcription Factor GATA-1, subunit A"/>
    <property type="match status" value="1"/>
</dbReference>
<dbReference type="RefSeq" id="WP_344808495.1">
    <property type="nucleotide sequence ID" value="NZ_BAABBO010000016.1"/>
</dbReference>